<keyword evidence="2" id="KW-0012">Acyltransferase</keyword>
<evidence type="ECO:0000313" key="2">
    <source>
        <dbReference type="EMBL" id="XAU13939.1"/>
    </source>
</evidence>
<evidence type="ECO:0000259" key="1">
    <source>
        <dbReference type="PROSITE" id="PS51186"/>
    </source>
</evidence>
<gene>
    <name evidence="2" type="ORF">WCY31_06680</name>
</gene>
<sequence>MRWQWSLFETLSPWEILEIMKLRQAVFVVEQACAYQDADDLDPLSWHLTGWEEDSKGKRLVAYLRVVFPGRKFDEPSIGRVITPLALRGRGLGSALIHEAIERIPSLFQKESIRISAQQRLEPFYAAFGFETVSTPYDEDGIPHVEMLRMPQNDS</sequence>
<dbReference type="Gene3D" id="3.40.630.30">
    <property type="match status" value="1"/>
</dbReference>
<dbReference type="Pfam" id="PF13673">
    <property type="entry name" value="Acetyltransf_10"/>
    <property type="match status" value="1"/>
</dbReference>
<dbReference type="InterPro" id="IPR000182">
    <property type="entry name" value="GNAT_dom"/>
</dbReference>
<feature type="domain" description="N-acetyltransferase" evidence="1">
    <location>
        <begin position="6"/>
        <end position="155"/>
    </location>
</feature>
<reference evidence="2 3" key="1">
    <citation type="submission" date="2024-03" db="EMBL/GenBank/DDBJ databases">
        <title>Sulfurimonas sp. HSL3-1.</title>
        <authorList>
            <person name="Wang S."/>
        </authorList>
    </citation>
    <scope>NUCLEOTIDE SEQUENCE [LARGE SCALE GENOMIC DNA]</scope>
    <source>
        <strain evidence="2 3">HSL3-1</strain>
    </source>
</reference>
<organism evidence="2 3">
    <name type="scientific">Sulfurimonas diazotrophicus</name>
    <dbReference type="NCBI Taxonomy" id="3131939"/>
    <lineage>
        <taxon>Bacteria</taxon>
        <taxon>Pseudomonadati</taxon>
        <taxon>Campylobacterota</taxon>
        <taxon>Epsilonproteobacteria</taxon>
        <taxon>Campylobacterales</taxon>
        <taxon>Sulfurimonadaceae</taxon>
        <taxon>Sulfurimonas</taxon>
    </lineage>
</organism>
<dbReference type="EMBL" id="CP147920">
    <property type="protein sequence ID" value="XAU13939.1"/>
    <property type="molecule type" value="Genomic_DNA"/>
</dbReference>
<keyword evidence="2" id="KW-0808">Transferase</keyword>
<dbReference type="InterPro" id="IPR016181">
    <property type="entry name" value="Acyl_CoA_acyltransferase"/>
</dbReference>
<name>A0ABZ3H6L4_9BACT</name>
<dbReference type="PROSITE" id="PS51186">
    <property type="entry name" value="GNAT"/>
    <property type="match status" value="1"/>
</dbReference>
<keyword evidence="3" id="KW-1185">Reference proteome</keyword>
<protein>
    <submittedName>
        <fullName evidence="2">GNAT family N-acetyltransferase</fullName>
        <ecNumber evidence="2">2.3.1.-</ecNumber>
    </submittedName>
</protein>
<dbReference type="CDD" id="cd04301">
    <property type="entry name" value="NAT_SF"/>
    <property type="match status" value="1"/>
</dbReference>
<dbReference type="GO" id="GO:0016746">
    <property type="term" value="F:acyltransferase activity"/>
    <property type="evidence" value="ECO:0007669"/>
    <property type="project" value="UniProtKB-KW"/>
</dbReference>
<dbReference type="RefSeq" id="WP_345969054.1">
    <property type="nucleotide sequence ID" value="NZ_CP147920.1"/>
</dbReference>
<dbReference type="EC" id="2.3.1.-" evidence="2"/>
<evidence type="ECO:0000313" key="3">
    <source>
        <dbReference type="Proteomes" id="UP001447842"/>
    </source>
</evidence>
<proteinExistence type="predicted"/>
<dbReference type="Proteomes" id="UP001447842">
    <property type="component" value="Chromosome"/>
</dbReference>
<accession>A0ABZ3H6L4</accession>
<dbReference type="SUPFAM" id="SSF55729">
    <property type="entry name" value="Acyl-CoA N-acyltransferases (Nat)"/>
    <property type="match status" value="1"/>
</dbReference>